<protein>
    <submittedName>
        <fullName evidence="2">Uncharacterized protein</fullName>
    </submittedName>
</protein>
<accession>M8A850</accession>
<reference evidence="2" key="1">
    <citation type="journal article" date="2013" name="Nature">
        <title>Draft genome of the wheat A-genome progenitor Triticum urartu.</title>
        <authorList>
            <person name="Ling H.Q."/>
            <person name="Zhao S."/>
            <person name="Liu D."/>
            <person name="Wang J."/>
            <person name="Sun H."/>
            <person name="Zhang C."/>
            <person name="Fan H."/>
            <person name="Li D."/>
            <person name="Dong L."/>
            <person name="Tao Y."/>
            <person name="Gao C."/>
            <person name="Wu H."/>
            <person name="Li Y."/>
            <person name="Cui Y."/>
            <person name="Guo X."/>
            <person name="Zheng S."/>
            <person name="Wang B."/>
            <person name="Yu K."/>
            <person name="Liang Q."/>
            <person name="Yang W."/>
            <person name="Lou X."/>
            <person name="Chen J."/>
            <person name="Feng M."/>
            <person name="Jian J."/>
            <person name="Zhang X."/>
            <person name="Luo G."/>
            <person name="Jiang Y."/>
            <person name="Liu J."/>
            <person name="Wang Z."/>
            <person name="Sha Y."/>
            <person name="Zhang B."/>
            <person name="Wu H."/>
            <person name="Tang D."/>
            <person name="Shen Q."/>
            <person name="Xue P."/>
            <person name="Zou S."/>
            <person name="Wang X."/>
            <person name="Liu X."/>
            <person name="Wang F."/>
            <person name="Yang Y."/>
            <person name="An X."/>
            <person name="Dong Z."/>
            <person name="Zhang K."/>
            <person name="Zhang X."/>
            <person name="Luo M.C."/>
            <person name="Dvorak J."/>
            <person name="Tong Y."/>
            <person name="Wang J."/>
            <person name="Yang H."/>
            <person name="Li Z."/>
            <person name="Wang D."/>
            <person name="Zhang A."/>
            <person name="Wang J."/>
        </authorList>
    </citation>
    <scope>NUCLEOTIDE SEQUENCE</scope>
</reference>
<feature type="compositionally biased region" description="Basic and acidic residues" evidence="1">
    <location>
        <begin position="190"/>
        <end position="202"/>
    </location>
</feature>
<evidence type="ECO:0000256" key="1">
    <source>
        <dbReference type="SAM" id="MobiDB-lite"/>
    </source>
</evidence>
<feature type="compositionally biased region" description="Polar residues" evidence="1">
    <location>
        <begin position="228"/>
        <end position="240"/>
    </location>
</feature>
<proteinExistence type="predicted"/>
<sequence length="267" mass="28820">MEVERRLKGAARRFSEDGHGAAALKAARVAENSVEAAQGRSGTAALRKDETCRRRTSDSDSFAAANLGVSECSCTFPLADLGRGVFAPDGEPEANLTQSAAESSMGDVGDVPLILQLAINNGCEALSFSATDSQQSAGKDDPQAPGWTKRIECVREPQKVCGSDAGGSAVGNFIGLAAPERKRKAGRPTSSRDKPPYDDLGAKSKKRHKSTTCPQRGELPQKKRKKSQMLNMRSGRASQEHLQVCNNPKIVYMFLRKLHMNDLWKCD</sequence>
<dbReference type="AlphaFoldDB" id="M8A850"/>
<name>M8A850_TRIUA</name>
<evidence type="ECO:0000313" key="2">
    <source>
        <dbReference type="EMBL" id="EMS56629.1"/>
    </source>
</evidence>
<feature type="region of interest" description="Disordered" evidence="1">
    <location>
        <begin position="175"/>
        <end position="240"/>
    </location>
</feature>
<dbReference type="EMBL" id="KD155972">
    <property type="protein sequence ID" value="EMS56629.1"/>
    <property type="molecule type" value="Genomic_DNA"/>
</dbReference>
<organism evidence="2">
    <name type="scientific">Triticum urartu</name>
    <name type="common">Red wild einkorn</name>
    <name type="synonym">Crithodium urartu</name>
    <dbReference type="NCBI Taxonomy" id="4572"/>
    <lineage>
        <taxon>Eukaryota</taxon>
        <taxon>Viridiplantae</taxon>
        <taxon>Streptophyta</taxon>
        <taxon>Embryophyta</taxon>
        <taxon>Tracheophyta</taxon>
        <taxon>Spermatophyta</taxon>
        <taxon>Magnoliopsida</taxon>
        <taxon>Liliopsida</taxon>
        <taxon>Poales</taxon>
        <taxon>Poaceae</taxon>
        <taxon>BOP clade</taxon>
        <taxon>Pooideae</taxon>
        <taxon>Triticodae</taxon>
        <taxon>Triticeae</taxon>
        <taxon>Triticinae</taxon>
        <taxon>Triticum</taxon>
    </lineage>
</organism>
<gene>
    <name evidence="2" type="ORF">TRIUR3_22543</name>
</gene>